<dbReference type="Pfam" id="PF14022">
    <property type="entry name" value="DUF4238"/>
    <property type="match status" value="1"/>
</dbReference>
<organism evidence="1 2">
    <name type="scientific">Nitrospirillum amazonense</name>
    <dbReference type="NCBI Taxonomy" id="28077"/>
    <lineage>
        <taxon>Bacteria</taxon>
        <taxon>Pseudomonadati</taxon>
        <taxon>Pseudomonadota</taxon>
        <taxon>Alphaproteobacteria</taxon>
        <taxon>Rhodospirillales</taxon>
        <taxon>Azospirillaceae</taxon>
        <taxon>Nitrospirillum</taxon>
    </lineage>
</organism>
<evidence type="ECO:0000313" key="1">
    <source>
        <dbReference type="EMBL" id="TWB15546.1"/>
    </source>
</evidence>
<reference evidence="1 2" key="1">
    <citation type="submission" date="2019-06" db="EMBL/GenBank/DDBJ databases">
        <title>Genomic Encyclopedia of Type Strains, Phase IV (KMG-V): Genome sequencing to study the core and pangenomes of soil and plant-associated prokaryotes.</title>
        <authorList>
            <person name="Whitman W."/>
        </authorList>
    </citation>
    <scope>NUCLEOTIDE SEQUENCE [LARGE SCALE GENOMIC DNA]</scope>
    <source>
        <strain evidence="1 2">BR 11880</strain>
    </source>
</reference>
<dbReference type="AlphaFoldDB" id="A0A560F1Q2"/>
<sequence length="349" mass="40631">MTAKDQNITGDNHYLSQGYLKHWESSPGHIQLYRILVSDERVPLWRERRIKGIGYQQHLYTRRITGQESDEIEQWFSKEFETPAESAIQRALHNDRLTPDDWRRLVRYLAMHDVRTPARLVEYLEMANRTTPLALEKTMQDLAARLEAVKQGRGAPPSPGPLDMAFPLKVTTTITEGEEFGTVQAETATGRALWLWAIQRLLTRTAKVLEQHKWTIMQPVKGMAWFTTDKPVIRLNFHDSNRYDFKAGWASKGSEILMPLGPEHLLYTRIGERPPPRGTRFSADETILLRRMMAEHAHRYIFAHTVDATVPQLRPRTANAEFYRQELEQWNRWHAQQAESEQHLFGTKP</sequence>
<comment type="caution">
    <text evidence="1">The sequence shown here is derived from an EMBL/GenBank/DDBJ whole genome shotgun (WGS) entry which is preliminary data.</text>
</comment>
<protein>
    <submittedName>
        <fullName evidence="1">Uncharacterized protein DUF4238</fullName>
    </submittedName>
</protein>
<evidence type="ECO:0000313" key="2">
    <source>
        <dbReference type="Proteomes" id="UP000319859"/>
    </source>
</evidence>
<accession>A0A560F1Q2</accession>
<dbReference type="OrthoDB" id="7210741at2"/>
<gene>
    <name evidence="1" type="ORF">FBZ89_114140</name>
</gene>
<dbReference type="EMBL" id="VITN01000014">
    <property type="protein sequence ID" value="TWB15546.1"/>
    <property type="molecule type" value="Genomic_DNA"/>
</dbReference>
<dbReference type="RefSeq" id="WP_145751755.1">
    <property type="nucleotide sequence ID" value="NZ_VITN01000014.1"/>
</dbReference>
<name>A0A560F1Q2_9PROT</name>
<proteinExistence type="predicted"/>
<dbReference type="InterPro" id="IPR025332">
    <property type="entry name" value="DUF4238"/>
</dbReference>
<dbReference type="Proteomes" id="UP000319859">
    <property type="component" value="Unassembled WGS sequence"/>
</dbReference>